<dbReference type="InterPro" id="IPR003439">
    <property type="entry name" value="ABC_transporter-like_ATP-bd"/>
</dbReference>
<keyword evidence="6" id="KW-0067">ATP-binding</keyword>
<dbReference type="RefSeq" id="WP_269471348.1">
    <property type="nucleotide sequence ID" value="NZ_CP011312.1"/>
</dbReference>
<dbReference type="CDD" id="cd03214">
    <property type="entry name" value="ABC_Iron-Siderophores_B12_Hemin"/>
    <property type="match status" value="1"/>
</dbReference>
<evidence type="ECO:0000313" key="12">
    <source>
        <dbReference type="Proteomes" id="UP000033457"/>
    </source>
</evidence>
<evidence type="ECO:0000313" key="11">
    <source>
        <dbReference type="EMBL" id="AKE41632.1"/>
    </source>
</evidence>
<dbReference type="InterPro" id="IPR017871">
    <property type="entry name" value="ABC_transporter-like_CS"/>
</dbReference>
<evidence type="ECO:0000256" key="6">
    <source>
        <dbReference type="ARBA" id="ARBA00022840"/>
    </source>
</evidence>
<keyword evidence="9" id="KW-0472">Membrane</keyword>
<keyword evidence="12" id="KW-1185">Reference proteome</keyword>
<evidence type="ECO:0000256" key="8">
    <source>
        <dbReference type="ARBA" id="ARBA00023065"/>
    </source>
</evidence>
<dbReference type="EC" id="3.6.3.34" evidence="11"/>
<keyword evidence="8" id="KW-0406">Ion transport</keyword>
<evidence type="ECO:0000256" key="4">
    <source>
        <dbReference type="ARBA" id="ARBA00022496"/>
    </source>
</evidence>
<dbReference type="InterPro" id="IPR051535">
    <property type="entry name" value="Siderophore_ABC-ATPase"/>
</dbReference>
<dbReference type="GO" id="GO:0005886">
    <property type="term" value="C:plasma membrane"/>
    <property type="evidence" value="ECO:0007669"/>
    <property type="project" value="UniProtKB-SubCell"/>
</dbReference>
<proteinExistence type="predicted"/>
<dbReference type="SMART" id="SM00382">
    <property type="entry name" value="AAA"/>
    <property type="match status" value="1"/>
</dbReference>
<dbReference type="GO" id="GO:0005524">
    <property type="term" value="F:ATP binding"/>
    <property type="evidence" value="ECO:0007669"/>
    <property type="project" value="UniProtKB-KW"/>
</dbReference>
<dbReference type="GO" id="GO:0006826">
    <property type="term" value="P:iron ion transport"/>
    <property type="evidence" value="ECO:0007669"/>
    <property type="project" value="UniProtKB-KW"/>
</dbReference>
<keyword evidence="3" id="KW-1003">Cell membrane</keyword>
<dbReference type="Proteomes" id="UP000033457">
    <property type="component" value="Chromosome"/>
</dbReference>
<evidence type="ECO:0000259" key="10">
    <source>
        <dbReference type="PROSITE" id="PS50893"/>
    </source>
</evidence>
<evidence type="ECO:0000256" key="5">
    <source>
        <dbReference type="ARBA" id="ARBA00022741"/>
    </source>
</evidence>
<dbReference type="PANTHER" id="PTHR42771:SF2">
    <property type="entry name" value="IRON(3+)-HYDROXAMATE IMPORT ATP-BINDING PROTEIN FHUC"/>
    <property type="match status" value="1"/>
</dbReference>
<dbReference type="InterPro" id="IPR003593">
    <property type="entry name" value="AAA+_ATPase"/>
</dbReference>
<keyword evidence="5" id="KW-0547">Nucleotide-binding</keyword>
<dbReference type="KEGG" id="cku:UL82_07350"/>
<evidence type="ECO:0000256" key="1">
    <source>
        <dbReference type="ARBA" id="ARBA00004202"/>
    </source>
</evidence>
<dbReference type="GO" id="GO:0016887">
    <property type="term" value="F:ATP hydrolysis activity"/>
    <property type="evidence" value="ECO:0007669"/>
    <property type="project" value="InterPro"/>
</dbReference>
<dbReference type="HOGENOM" id="CLU_000604_1_11_11"/>
<feature type="domain" description="ABC transporter" evidence="10">
    <location>
        <begin position="8"/>
        <end position="244"/>
    </location>
</feature>
<accession>A0A0F6R0B4</accession>
<keyword evidence="7" id="KW-0408">Iron</keyword>
<reference evidence="11 12" key="1">
    <citation type="journal article" date="2015" name="Genome Announc.">
        <title>Complete Genome Sequence of Corynebacterium kutscheri DSM 20755, a Corynebacterial Type Strain with Remarkably Low G+C Content of Chromosomal DNA.</title>
        <authorList>
            <person name="Ruckert C."/>
            <person name="Albersmeier A."/>
            <person name="Winkler A."/>
            <person name="Tauch A."/>
        </authorList>
    </citation>
    <scope>NUCLEOTIDE SEQUENCE [LARGE SCALE GENOMIC DNA]</scope>
    <source>
        <strain evidence="11 12">DSM 20755</strain>
    </source>
</reference>
<keyword evidence="11" id="KW-0378">Hydrolase</keyword>
<gene>
    <name evidence="11" type="primary">yfmF</name>
    <name evidence="11" type="ORF">UL82_07350</name>
</gene>
<dbReference type="Pfam" id="PF00005">
    <property type="entry name" value="ABC_tran"/>
    <property type="match status" value="1"/>
</dbReference>
<sequence>MSAKQHRIRVQQLHAGYLENKILSDITIDIPDGSITALIGANGCGKSTLLKTIARFLDPTEGTVVLDGKEITDYSRRGLAQLLAVLPQSPVAPEGLSVRELVRFGRHPHRRLLSRTDDDDERIIDAALNEAGMRELADRDVEQLSGGQRQRAWIAMALAQDTGILLLDEPTTYLDITHQHEVLRLLRSLNRSQGRTIIMVLHDLNQAARFADHIIALADGGVVAVGSPEEVITVETIREVFDLECAIIDNPLDGTPLCLTIDD</sequence>
<evidence type="ECO:0000256" key="3">
    <source>
        <dbReference type="ARBA" id="ARBA00022475"/>
    </source>
</evidence>
<dbReference type="FunFam" id="3.40.50.300:FF:000134">
    <property type="entry name" value="Iron-enterobactin ABC transporter ATP-binding protein"/>
    <property type="match status" value="1"/>
</dbReference>
<dbReference type="PANTHER" id="PTHR42771">
    <property type="entry name" value="IRON(3+)-HYDROXAMATE IMPORT ATP-BINDING PROTEIN FHUC"/>
    <property type="match status" value="1"/>
</dbReference>
<keyword evidence="2" id="KW-0813">Transport</keyword>
<keyword evidence="4" id="KW-0410">Iron transport</keyword>
<dbReference type="STRING" id="35755.UL82_07350"/>
<dbReference type="AlphaFoldDB" id="A0A0F6R0B4"/>
<evidence type="ECO:0000256" key="2">
    <source>
        <dbReference type="ARBA" id="ARBA00022448"/>
    </source>
</evidence>
<protein>
    <submittedName>
        <fullName evidence="11">ABC-type cobalamin/Fe3+-siderophore transport system, ATPase component</fullName>
        <ecNumber evidence="11">3.6.3.34</ecNumber>
    </submittedName>
</protein>
<dbReference type="EMBL" id="CP011312">
    <property type="protein sequence ID" value="AKE41632.1"/>
    <property type="molecule type" value="Genomic_DNA"/>
</dbReference>
<dbReference type="Gene3D" id="3.40.50.300">
    <property type="entry name" value="P-loop containing nucleotide triphosphate hydrolases"/>
    <property type="match status" value="1"/>
</dbReference>
<dbReference type="PROSITE" id="PS50893">
    <property type="entry name" value="ABC_TRANSPORTER_2"/>
    <property type="match status" value="1"/>
</dbReference>
<dbReference type="PROSITE" id="PS00211">
    <property type="entry name" value="ABC_TRANSPORTER_1"/>
    <property type="match status" value="1"/>
</dbReference>
<organism evidence="11 12">
    <name type="scientific">Corynebacterium kutscheri</name>
    <dbReference type="NCBI Taxonomy" id="35755"/>
    <lineage>
        <taxon>Bacteria</taxon>
        <taxon>Bacillati</taxon>
        <taxon>Actinomycetota</taxon>
        <taxon>Actinomycetes</taxon>
        <taxon>Mycobacteriales</taxon>
        <taxon>Corynebacteriaceae</taxon>
        <taxon>Corynebacterium</taxon>
    </lineage>
</organism>
<dbReference type="SUPFAM" id="SSF52540">
    <property type="entry name" value="P-loop containing nucleoside triphosphate hydrolases"/>
    <property type="match status" value="1"/>
</dbReference>
<name>A0A0F6R0B4_9CORY</name>
<evidence type="ECO:0000256" key="7">
    <source>
        <dbReference type="ARBA" id="ARBA00023004"/>
    </source>
</evidence>
<evidence type="ECO:0000256" key="9">
    <source>
        <dbReference type="ARBA" id="ARBA00023136"/>
    </source>
</evidence>
<dbReference type="InterPro" id="IPR027417">
    <property type="entry name" value="P-loop_NTPase"/>
</dbReference>
<comment type="subcellular location">
    <subcellularLocation>
        <location evidence="1">Cell membrane</location>
        <topology evidence="1">Peripheral membrane protein</topology>
    </subcellularLocation>
</comment>